<evidence type="ECO:0000313" key="4">
    <source>
        <dbReference type="Proteomes" id="UP000696280"/>
    </source>
</evidence>
<dbReference type="PANTHER" id="PTHR16861">
    <property type="entry name" value="GLYCOPROTEIN 38"/>
    <property type="match status" value="1"/>
</dbReference>
<evidence type="ECO:0000256" key="2">
    <source>
        <dbReference type="SAM" id="Phobius"/>
    </source>
</evidence>
<feature type="transmembrane region" description="Helical" evidence="2">
    <location>
        <begin position="159"/>
        <end position="180"/>
    </location>
</feature>
<feature type="compositionally biased region" description="Low complexity" evidence="1">
    <location>
        <begin position="133"/>
        <end position="149"/>
    </location>
</feature>
<dbReference type="OrthoDB" id="5421765at2759"/>
<dbReference type="AlphaFoldDB" id="A0A9N9PQ47"/>
<keyword evidence="4" id="KW-1185">Reference proteome</keyword>
<evidence type="ECO:0000256" key="1">
    <source>
        <dbReference type="SAM" id="MobiDB-lite"/>
    </source>
</evidence>
<dbReference type="Proteomes" id="UP000696280">
    <property type="component" value="Unassembled WGS sequence"/>
</dbReference>
<keyword evidence="2" id="KW-1133">Transmembrane helix</keyword>
<name>A0A9N9PQ47_9HELO</name>
<accession>A0A9N9PQ47</accession>
<reference evidence="3" key="1">
    <citation type="submission" date="2021-07" db="EMBL/GenBank/DDBJ databases">
        <authorList>
            <person name="Durling M."/>
        </authorList>
    </citation>
    <scope>NUCLEOTIDE SEQUENCE</scope>
</reference>
<dbReference type="PANTHER" id="PTHR16861:SF4">
    <property type="entry name" value="SH3 DOMAIN PROTEIN (AFU_ORTHOLOGUE AFUA_1G13610)"/>
    <property type="match status" value="1"/>
</dbReference>
<proteinExistence type="predicted"/>
<feature type="compositionally biased region" description="Low complexity" evidence="1">
    <location>
        <begin position="77"/>
        <end position="111"/>
    </location>
</feature>
<gene>
    <name evidence="3" type="ORF">HYFRA_00005480</name>
</gene>
<sequence>MTTTSAPAPTATRSTISCGSVNGISVCNQGQEPLEYGPQPLCFDNSANIYSKCTASQGPDFTFQGGSCICIRKTESTTSTSSTSTPTSTNASSQSVSQSSNSMTLTGGTEPEPTPPYQTPTEGTSISTAFETSPAGNSSSSAPTSRAPSKGISKGATTGIGIGCAAAGALIAGLLFFLLFRRKRQPEHQTLGPYPDSGYLADGKIPMEAISSSTRGAAATNIDRLLPQPAEDDAIIGGLSRVRDGIKNHVQNFYHQSTVRPELVDETEVFELAHTTGIPAPNLRNLLLNPSTRIAAIRLYLAQLILSSCEGQHDPHTSFLPQEIAALAASLATEKTGLVQPALFSKWKTITGALLQRQYGQSLSDHDTRNQSVNRAITTADAVLRPFIDQGVDIQARRRNLEGTMKRAAQLAFLLFSQPASFHFDFSGTRRGDRLLVFPALVQTVSDEAEVLSPPRVLSGPEELEVGF</sequence>
<keyword evidence="2" id="KW-0472">Membrane</keyword>
<dbReference type="EMBL" id="CAJVRL010000044">
    <property type="protein sequence ID" value="CAG8951680.1"/>
    <property type="molecule type" value="Genomic_DNA"/>
</dbReference>
<feature type="region of interest" description="Disordered" evidence="1">
    <location>
        <begin position="77"/>
        <end position="152"/>
    </location>
</feature>
<evidence type="ECO:0000313" key="3">
    <source>
        <dbReference type="EMBL" id="CAG8951680.1"/>
    </source>
</evidence>
<keyword evidence="2" id="KW-0812">Transmembrane</keyword>
<protein>
    <submittedName>
        <fullName evidence="3">Uncharacterized protein</fullName>
    </submittedName>
</protein>
<comment type="caution">
    <text evidence="3">The sequence shown here is derived from an EMBL/GenBank/DDBJ whole genome shotgun (WGS) entry which is preliminary data.</text>
</comment>
<organism evidence="3 4">
    <name type="scientific">Hymenoscyphus fraxineus</name>
    <dbReference type="NCBI Taxonomy" id="746836"/>
    <lineage>
        <taxon>Eukaryota</taxon>
        <taxon>Fungi</taxon>
        <taxon>Dikarya</taxon>
        <taxon>Ascomycota</taxon>
        <taxon>Pezizomycotina</taxon>
        <taxon>Leotiomycetes</taxon>
        <taxon>Helotiales</taxon>
        <taxon>Helotiaceae</taxon>
        <taxon>Hymenoscyphus</taxon>
    </lineage>
</organism>